<protein>
    <submittedName>
        <fullName evidence="4">Uncharacterized protein</fullName>
    </submittedName>
</protein>
<keyword evidence="5" id="KW-1185">Reference proteome</keyword>
<dbReference type="GeneID" id="97995402"/>
<evidence type="ECO:0000256" key="2">
    <source>
        <dbReference type="SAM" id="MobiDB-lite"/>
    </source>
</evidence>
<proteinExistence type="predicted"/>
<organism evidence="4 5">
    <name type="scientific">Evtepia gabavorous</name>
    <dbReference type="NCBI Taxonomy" id="2211183"/>
    <lineage>
        <taxon>Bacteria</taxon>
        <taxon>Bacillati</taxon>
        <taxon>Bacillota</taxon>
        <taxon>Clostridia</taxon>
        <taxon>Eubacteriales</taxon>
        <taxon>Evtepia</taxon>
    </lineage>
</organism>
<reference evidence="4 5" key="1">
    <citation type="submission" date="2018-07" db="EMBL/GenBank/DDBJ databases">
        <title>GABA Modulating Bacteria of the Human Gut Microbiota.</title>
        <authorList>
            <person name="Strandwitz P."/>
            <person name="Kim K.H."/>
            <person name="Terekhova D."/>
            <person name="Liu J.K."/>
            <person name="Sharma A."/>
            <person name="Levering J."/>
            <person name="Mcdonald D."/>
            <person name="Dietrich D."/>
            <person name="Ramadhar T.R."/>
            <person name="Lekbua A."/>
            <person name="Mroue N."/>
            <person name="Liston C."/>
            <person name="Stewart E.J."/>
            <person name="Dubin M.J."/>
            <person name="Zengler K."/>
            <person name="Knight R."/>
            <person name="Gilbert J.A."/>
            <person name="Clardy J."/>
            <person name="Lewis K."/>
        </authorList>
    </citation>
    <scope>NUCLEOTIDE SEQUENCE [LARGE SCALE GENOMIC DNA]</scope>
    <source>
        <strain evidence="4 5">KLE1738</strain>
    </source>
</reference>
<gene>
    <name evidence="4" type="ORF">DV520_06595</name>
</gene>
<dbReference type="RefSeq" id="WP_117142210.1">
    <property type="nucleotide sequence ID" value="NZ_CAKXKJ010000020.1"/>
</dbReference>
<evidence type="ECO:0000313" key="4">
    <source>
        <dbReference type="EMBL" id="RFT06650.1"/>
    </source>
</evidence>
<evidence type="ECO:0000256" key="1">
    <source>
        <dbReference type="SAM" id="Coils"/>
    </source>
</evidence>
<evidence type="ECO:0000256" key="3">
    <source>
        <dbReference type="SAM" id="Phobius"/>
    </source>
</evidence>
<keyword evidence="3" id="KW-0472">Membrane</keyword>
<evidence type="ECO:0000313" key="5">
    <source>
        <dbReference type="Proteomes" id="UP000260649"/>
    </source>
</evidence>
<sequence length="173" mass="19507">MNPEEAPKTPPEETPPQSVESPPAHSPAPPDKPKSKSRPVKVYLTVLFCVALLLLLISFVMQQRNHLALQDLNDSISNTQEIADLQLENQRLQYELEDKQALEEQVQAQQKQVEALEWLRQIEAATRTSYTRARELVEAFEETGLESSLPTESVVEGADSPADTYRSIYAMLF</sequence>
<feature type="transmembrane region" description="Helical" evidence="3">
    <location>
        <begin position="42"/>
        <end position="61"/>
    </location>
</feature>
<keyword evidence="3" id="KW-1133">Transmembrane helix</keyword>
<name>A0A3E2B3P5_9FIRM</name>
<dbReference type="EMBL" id="QQRQ01000008">
    <property type="protein sequence ID" value="RFT06650.1"/>
    <property type="molecule type" value="Genomic_DNA"/>
</dbReference>
<dbReference type="AlphaFoldDB" id="A0A3E2B3P5"/>
<feature type="compositionally biased region" description="Basic and acidic residues" evidence="2">
    <location>
        <begin position="1"/>
        <end position="11"/>
    </location>
</feature>
<feature type="region of interest" description="Disordered" evidence="2">
    <location>
        <begin position="1"/>
        <end position="37"/>
    </location>
</feature>
<accession>A0A3E2B3P5</accession>
<dbReference type="Proteomes" id="UP000260649">
    <property type="component" value="Unassembled WGS sequence"/>
</dbReference>
<feature type="coiled-coil region" evidence="1">
    <location>
        <begin position="82"/>
        <end position="119"/>
    </location>
</feature>
<keyword evidence="3" id="KW-0812">Transmembrane</keyword>
<keyword evidence="1" id="KW-0175">Coiled coil</keyword>
<comment type="caution">
    <text evidence="4">The sequence shown here is derived from an EMBL/GenBank/DDBJ whole genome shotgun (WGS) entry which is preliminary data.</text>
</comment>